<dbReference type="AlphaFoldDB" id="A0A7S0ZJ90"/>
<feature type="region of interest" description="Disordered" evidence="1">
    <location>
        <begin position="51"/>
        <end position="86"/>
    </location>
</feature>
<evidence type="ECO:0000313" key="3">
    <source>
        <dbReference type="EMBL" id="CAD8823577.1"/>
    </source>
</evidence>
<protein>
    <recommendedName>
        <fullName evidence="2">J domain-containing protein</fullName>
    </recommendedName>
</protein>
<dbReference type="Pfam" id="PF00226">
    <property type="entry name" value="DnaJ"/>
    <property type="match status" value="1"/>
</dbReference>
<dbReference type="InterPro" id="IPR001623">
    <property type="entry name" value="DnaJ_domain"/>
</dbReference>
<feature type="domain" description="J" evidence="2">
    <location>
        <begin position="655"/>
        <end position="720"/>
    </location>
</feature>
<accession>A0A7S0ZJ90</accession>
<evidence type="ECO:0000259" key="2">
    <source>
        <dbReference type="PROSITE" id="PS50076"/>
    </source>
</evidence>
<name>A0A7S0ZJ90_9RHOD</name>
<dbReference type="Gene3D" id="1.10.287.110">
    <property type="entry name" value="DnaJ domain"/>
    <property type="match status" value="1"/>
</dbReference>
<feature type="region of interest" description="Disordered" evidence="1">
    <location>
        <begin position="619"/>
        <end position="651"/>
    </location>
</feature>
<dbReference type="PANTHER" id="PTHR47215">
    <property type="match status" value="1"/>
</dbReference>
<gene>
    <name evidence="3" type="ORF">TOLI1172_LOCUS7975</name>
</gene>
<organism evidence="3">
    <name type="scientific">Timspurckia oligopyrenoides</name>
    <dbReference type="NCBI Taxonomy" id="708627"/>
    <lineage>
        <taxon>Eukaryota</taxon>
        <taxon>Rhodophyta</taxon>
        <taxon>Bangiophyceae</taxon>
        <taxon>Porphyridiales</taxon>
        <taxon>Porphyridiaceae</taxon>
        <taxon>Timspurckia</taxon>
    </lineage>
</organism>
<evidence type="ECO:0000256" key="1">
    <source>
        <dbReference type="SAM" id="MobiDB-lite"/>
    </source>
</evidence>
<feature type="compositionally biased region" description="Low complexity" evidence="1">
    <location>
        <begin position="626"/>
        <end position="651"/>
    </location>
</feature>
<feature type="compositionally biased region" description="Low complexity" evidence="1">
    <location>
        <begin position="64"/>
        <end position="86"/>
    </location>
</feature>
<dbReference type="PROSITE" id="PS50076">
    <property type="entry name" value="DNAJ_2"/>
    <property type="match status" value="1"/>
</dbReference>
<dbReference type="SUPFAM" id="SSF46565">
    <property type="entry name" value="Chaperone J-domain"/>
    <property type="match status" value="1"/>
</dbReference>
<dbReference type="PRINTS" id="PR00625">
    <property type="entry name" value="JDOMAIN"/>
</dbReference>
<proteinExistence type="predicted"/>
<reference evidence="3" key="1">
    <citation type="submission" date="2021-01" db="EMBL/GenBank/DDBJ databases">
        <authorList>
            <person name="Corre E."/>
            <person name="Pelletier E."/>
            <person name="Niang G."/>
            <person name="Scheremetjew M."/>
            <person name="Finn R."/>
            <person name="Kale V."/>
            <person name="Holt S."/>
            <person name="Cochrane G."/>
            <person name="Meng A."/>
            <person name="Brown T."/>
            <person name="Cohen L."/>
        </authorList>
    </citation>
    <scope>NUCLEOTIDE SEQUENCE</scope>
    <source>
        <strain evidence="3">CCMP3278</strain>
    </source>
</reference>
<sequence>MEVAFISTYVGNHFGLSRSLTDSKYNALSITSTERRPSRCRGMIRMTASSNNTSGAFWKQPLYNNTNDNDSDQQHQQQQETESNSNSFLNSLAETFRSAFYNIDQHEFQQQIPNRYRPFRIDTENQQHPKSSCKQCFNEQLNRTAAQFVIADTRQASPDAELIEIVLKTSNTENQLLIASQQKVLRSHTKPGQYVQVAKDGDAFTCVVASAPGNAANEMHLLVDTKDAATPRFLRLAKKGDRLGVSVAIGDGFDANELSDASNLILLADCIHGMATVKSVLDWEDFKVRAGQGVLRSTKIHVLYEAKSHQNVAYAHRAKDWMIYGVTLRCVAKSDAGGTSKNGEIGRVLRSNAGSRSTDVAMMLVGETEVSMQRKSSSVYDILRENTRAVVFCKEEKDRVDIKEALMMQCVPSMRIQTCSEEWIQSDVSSWMADGEEQDELELDDEEQRLRDLEEAVWNHWCEIRQSMRNEFEKKWARSSPSWSETYQENMKQQAWKSWFACNSERWTTFQWEDAWEKTWRSWNNQSSRSNASRSSSFDAGFYWNTNNSSSKRGANSNSWYQNSGSKSYWDWVRGPQSGAAEDTHDSYSNSNSKYYESTGGYWGSSSTNRNSYSQQKGYKYEYDPSSSSEYQGGQKQSSGYKSSTRSSGFSSETDFYSMLGVNRSSDLKSIKKAYRQAARKYHPDLHRNDPNSDEKMKMVILAYTVLKDAKRRRNYDAFGAAGI</sequence>
<dbReference type="PANTHER" id="PTHR47215:SF1">
    <property type="entry name" value="F9L1.8 PROTEIN"/>
    <property type="match status" value="1"/>
</dbReference>
<dbReference type="SMART" id="SM00271">
    <property type="entry name" value="DnaJ"/>
    <property type="match status" value="1"/>
</dbReference>
<dbReference type="EMBL" id="HBFP01011059">
    <property type="protein sequence ID" value="CAD8823577.1"/>
    <property type="molecule type" value="Transcribed_RNA"/>
</dbReference>
<dbReference type="CDD" id="cd06257">
    <property type="entry name" value="DnaJ"/>
    <property type="match status" value="1"/>
</dbReference>
<dbReference type="InterPro" id="IPR036869">
    <property type="entry name" value="J_dom_sf"/>
</dbReference>